<feature type="region of interest" description="Disordered" evidence="1">
    <location>
        <begin position="241"/>
        <end position="277"/>
    </location>
</feature>
<evidence type="ECO:0008006" key="5">
    <source>
        <dbReference type="Google" id="ProtNLM"/>
    </source>
</evidence>
<feature type="compositionally biased region" description="Polar residues" evidence="1">
    <location>
        <begin position="241"/>
        <end position="250"/>
    </location>
</feature>
<accession>A0AAE1U569</accession>
<feature type="transmembrane region" description="Helical" evidence="2">
    <location>
        <begin position="58"/>
        <end position="76"/>
    </location>
</feature>
<feature type="compositionally biased region" description="Basic and acidic residues" evidence="1">
    <location>
        <begin position="496"/>
        <end position="524"/>
    </location>
</feature>
<dbReference type="InterPro" id="IPR011701">
    <property type="entry name" value="MFS"/>
</dbReference>
<dbReference type="InterPro" id="IPR050327">
    <property type="entry name" value="Proton-linked_MCT"/>
</dbReference>
<feature type="transmembrane region" description="Helical" evidence="2">
    <location>
        <begin position="394"/>
        <end position="417"/>
    </location>
</feature>
<keyword evidence="2" id="KW-0812">Transmembrane</keyword>
<evidence type="ECO:0000313" key="3">
    <source>
        <dbReference type="EMBL" id="KAK4310758.1"/>
    </source>
</evidence>
<proteinExistence type="predicted"/>
<protein>
    <recommendedName>
        <fullName evidence="5">Monocarboxylate transporter</fullName>
    </recommendedName>
</protein>
<feature type="region of interest" description="Disordered" evidence="1">
    <location>
        <begin position="489"/>
        <end position="524"/>
    </location>
</feature>
<dbReference type="Pfam" id="PF07690">
    <property type="entry name" value="MFS_1"/>
    <property type="match status" value="1"/>
</dbReference>
<keyword evidence="2" id="KW-0472">Membrane</keyword>
<dbReference type="Gene3D" id="1.20.1250.20">
    <property type="entry name" value="MFS general substrate transporter like domains"/>
    <property type="match status" value="2"/>
</dbReference>
<dbReference type="GO" id="GO:0008028">
    <property type="term" value="F:monocarboxylic acid transmembrane transporter activity"/>
    <property type="evidence" value="ECO:0007669"/>
    <property type="project" value="TreeGrafter"/>
</dbReference>
<comment type="caution">
    <text evidence="3">The sequence shown here is derived from an EMBL/GenBank/DDBJ whole genome shotgun (WGS) entry which is preliminary data.</text>
</comment>
<organism evidence="3 4">
    <name type="scientific">Petrolisthes manimaculis</name>
    <dbReference type="NCBI Taxonomy" id="1843537"/>
    <lineage>
        <taxon>Eukaryota</taxon>
        <taxon>Metazoa</taxon>
        <taxon>Ecdysozoa</taxon>
        <taxon>Arthropoda</taxon>
        <taxon>Crustacea</taxon>
        <taxon>Multicrustacea</taxon>
        <taxon>Malacostraca</taxon>
        <taxon>Eumalacostraca</taxon>
        <taxon>Eucarida</taxon>
        <taxon>Decapoda</taxon>
        <taxon>Pleocyemata</taxon>
        <taxon>Anomura</taxon>
        <taxon>Galatheoidea</taxon>
        <taxon>Porcellanidae</taxon>
        <taxon>Petrolisthes</taxon>
    </lineage>
</organism>
<reference evidence="3" key="1">
    <citation type="submission" date="2023-11" db="EMBL/GenBank/DDBJ databases">
        <title>Genome assemblies of two species of porcelain crab, Petrolisthes cinctipes and Petrolisthes manimaculis (Anomura: Porcellanidae).</title>
        <authorList>
            <person name="Angst P."/>
        </authorList>
    </citation>
    <scope>NUCLEOTIDE SEQUENCE</scope>
    <source>
        <strain evidence="3">PB745_02</strain>
        <tissue evidence="3">Gill</tissue>
    </source>
</reference>
<feature type="transmembrane region" description="Helical" evidence="2">
    <location>
        <begin position="32"/>
        <end position="51"/>
    </location>
</feature>
<dbReference type="PANTHER" id="PTHR11360">
    <property type="entry name" value="MONOCARBOXYLATE TRANSPORTER"/>
    <property type="match status" value="1"/>
</dbReference>
<keyword evidence="4" id="KW-1185">Reference proteome</keyword>
<feature type="transmembrane region" description="Helical" evidence="2">
    <location>
        <begin position="369"/>
        <end position="388"/>
    </location>
</feature>
<dbReference type="PANTHER" id="PTHR11360:SF284">
    <property type="entry name" value="EG:103B4.3 PROTEIN-RELATED"/>
    <property type="match status" value="1"/>
</dbReference>
<feature type="transmembrane region" description="Helical" evidence="2">
    <location>
        <begin position="118"/>
        <end position="136"/>
    </location>
</feature>
<evidence type="ECO:0000256" key="1">
    <source>
        <dbReference type="SAM" id="MobiDB-lite"/>
    </source>
</evidence>
<feature type="transmembrane region" description="Helical" evidence="2">
    <location>
        <begin position="148"/>
        <end position="169"/>
    </location>
</feature>
<dbReference type="Proteomes" id="UP001292094">
    <property type="component" value="Unassembled WGS sequence"/>
</dbReference>
<dbReference type="AlphaFoldDB" id="A0AAE1U569"/>
<feature type="transmembrane region" description="Helical" evidence="2">
    <location>
        <begin position="429"/>
        <end position="448"/>
    </location>
</feature>
<dbReference type="InterPro" id="IPR036259">
    <property type="entry name" value="MFS_trans_sf"/>
</dbReference>
<feature type="compositionally biased region" description="Low complexity" evidence="1">
    <location>
        <begin position="207"/>
        <end position="219"/>
    </location>
</feature>
<evidence type="ECO:0000256" key="2">
    <source>
        <dbReference type="SAM" id="Phobius"/>
    </source>
</evidence>
<evidence type="ECO:0000313" key="4">
    <source>
        <dbReference type="Proteomes" id="UP001292094"/>
    </source>
</evidence>
<sequence>MMVVPVMGPCFGVLFSRYLLESQASISTTAWIFNTHCFIWNVSSLFCMPLMREFGWRRVGICGAFVSSVGFMLGALSPAPEFLFFSYAVLCGVGGGIVFTMCFFIVPLYFDRYRGTSNMIMHAGVGGGQILAPHFARWLQDHYGYRGATLILGAVMLHGCAAAALFHPVEWHQKPRQKEQVEGSEVEEGLRRRGRGRGRGRDTFVLPQPVDQQQQQEQQQQEVVVMDIEVEQSTRLISEEIASTTVTQTDGRQKIQPPPPQQQQNANTTTTTKKSSSPSSFLKIFERVVHSTVSNLAILKSPRGCIICFASTLCINSTLNFSMMVPFAVQEAGLSLDFAAWCLSVKGICDLATRLVVNPLTDLSRFSVQGCYVSGMALAAVTTFMFPLMYSKSWLLVTMAGYGCAMGSCLGVHSLVMISVMGMEKMPDVFATSCFITAFGFVSLGPFIGMIQDAWKSYKVTMWVLSSLMVISVLLWLMMGPAKRYDNNRRISSNDNQHHTETEMMKTMRYDNNRRISSKDNQHH</sequence>
<keyword evidence="2" id="KW-1133">Transmembrane helix</keyword>
<feature type="transmembrane region" description="Helical" evidence="2">
    <location>
        <begin position="82"/>
        <end position="106"/>
    </location>
</feature>
<dbReference type="EMBL" id="JAWZYT010001600">
    <property type="protein sequence ID" value="KAK4310758.1"/>
    <property type="molecule type" value="Genomic_DNA"/>
</dbReference>
<name>A0AAE1U569_9EUCA</name>
<gene>
    <name evidence="3" type="ORF">Pmani_017697</name>
</gene>
<feature type="transmembrane region" description="Helical" evidence="2">
    <location>
        <begin position="460"/>
        <end position="479"/>
    </location>
</feature>
<feature type="region of interest" description="Disordered" evidence="1">
    <location>
        <begin position="174"/>
        <end position="219"/>
    </location>
</feature>
<feature type="compositionally biased region" description="Low complexity" evidence="1">
    <location>
        <begin position="262"/>
        <end position="277"/>
    </location>
</feature>
<dbReference type="SUPFAM" id="SSF103473">
    <property type="entry name" value="MFS general substrate transporter"/>
    <property type="match status" value="1"/>
</dbReference>